<dbReference type="Proteomes" id="UP000034366">
    <property type="component" value="Unassembled WGS sequence"/>
</dbReference>
<dbReference type="SUPFAM" id="SSF55486">
    <property type="entry name" value="Metalloproteases ('zincins'), catalytic domain"/>
    <property type="match status" value="1"/>
</dbReference>
<dbReference type="GO" id="GO:0046872">
    <property type="term" value="F:metal ion binding"/>
    <property type="evidence" value="ECO:0007669"/>
    <property type="project" value="UniProtKB-KW"/>
</dbReference>
<keyword evidence="4" id="KW-0479">Metal-binding</keyword>
<comment type="caution">
    <text evidence="8">The sequence shown here is derived from an EMBL/GenBank/DDBJ whole genome shotgun (WGS) entry which is preliminary data.</text>
</comment>
<evidence type="ECO:0000313" key="8">
    <source>
        <dbReference type="EMBL" id="KKQ49598.1"/>
    </source>
</evidence>
<protein>
    <recommendedName>
        <fullName evidence="10">rRNA maturation factor</fullName>
    </recommendedName>
</protein>
<evidence type="ECO:0000313" key="9">
    <source>
        <dbReference type="Proteomes" id="UP000034366"/>
    </source>
</evidence>
<proteinExistence type="inferred from homology"/>
<sequence>MIKVLVAKKNNYPVSVPKIKRVMSKFFTEQGIVSDADVNIMVVGEKEMLRIGRKYLSKKEPIHNVLSFVSGDIKKPFIDPPDRVLHLGDIAVCYPVAVKEACEEGILVEEKVIELLIHGAYHLLGVHHE</sequence>
<keyword evidence="3" id="KW-0540">Nuclease</keyword>
<dbReference type="EMBL" id="LBTW01000013">
    <property type="protein sequence ID" value="KKQ49598.1"/>
    <property type="molecule type" value="Genomic_DNA"/>
</dbReference>
<dbReference type="GO" id="GO:0004519">
    <property type="term" value="F:endonuclease activity"/>
    <property type="evidence" value="ECO:0007669"/>
    <property type="project" value="UniProtKB-KW"/>
</dbReference>
<dbReference type="NCBIfam" id="TIGR00043">
    <property type="entry name" value="rRNA maturation RNase YbeY"/>
    <property type="match status" value="1"/>
</dbReference>
<accession>A0A0G0I2S8</accession>
<evidence type="ECO:0000256" key="3">
    <source>
        <dbReference type="ARBA" id="ARBA00022722"/>
    </source>
</evidence>
<dbReference type="GO" id="GO:0004222">
    <property type="term" value="F:metalloendopeptidase activity"/>
    <property type="evidence" value="ECO:0007669"/>
    <property type="project" value="InterPro"/>
</dbReference>
<evidence type="ECO:0000256" key="7">
    <source>
        <dbReference type="ARBA" id="ARBA00022833"/>
    </source>
</evidence>
<dbReference type="GO" id="GO:0006364">
    <property type="term" value="P:rRNA processing"/>
    <property type="evidence" value="ECO:0007669"/>
    <property type="project" value="InterPro"/>
</dbReference>
<evidence type="ECO:0000256" key="1">
    <source>
        <dbReference type="ARBA" id="ARBA00001947"/>
    </source>
</evidence>
<keyword evidence="5" id="KW-0255">Endonuclease</keyword>
<dbReference type="Gene3D" id="3.40.390.30">
    <property type="entry name" value="Metalloproteases ('zincins'), catalytic domain"/>
    <property type="match status" value="1"/>
</dbReference>
<evidence type="ECO:0008006" key="10">
    <source>
        <dbReference type="Google" id="ProtNLM"/>
    </source>
</evidence>
<name>A0A0G0I2S8_9BACT</name>
<keyword evidence="7" id="KW-0862">Zinc</keyword>
<reference evidence="8 9" key="1">
    <citation type="journal article" date="2015" name="Nature">
        <title>rRNA introns, odd ribosomes, and small enigmatic genomes across a large radiation of phyla.</title>
        <authorList>
            <person name="Brown C.T."/>
            <person name="Hug L.A."/>
            <person name="Thomas B.C."/>
            <person name="Sharon I."/>
            <person name="Castelle C.J."/>
            <person name="Singh A."/>
            <person name="Wilkins M.J."/>
            <person name="Williams K.H."/>
            <person name="Banfield J.F."/>
        </authorList>
    </citation>
    <scope>NUCLEOTIDE SEQUENCE [LARGE SCALE GENOMIC DNA]</scope>
</reference>
<dbReference type="InterPro" id="IPR023091">
    <property type="entry name" value="MetalPrtase_cat_dom_sf_prd"/>
</dbReference>
<keyword evidence="6" id="KW-0378">Hydrolase</keyword>
<dbReference type="Pfam" id="PF02130">
    <property type="entry name" value="YbeY"/>
    <property type="match status" value="1"/>
</dbReference>
<gene>
    <name evidence="8" type="ORF">US67_C0013G0013</name>
</gene>
<comment type="similarity">
    <text evidence="2">Belongs to the endoribonuclease YbeY family.</text>
</comment>
<evidence type="ECO:0000256" key="5">
    <source>
        <dbReference type="ARBA" id="ARBA00022759"/>
    </source>
</evidence>
<dbReference type="AlphaFoldDB" id="A0A0G0I2S8"/>
<dbReference type="InterPro" id="IPR002036">
    <property type="entry name" value="YbeY"/>
</dbReference>
<evidence type="ECO:0000256" key="4">
    <source>
        <dbReference type="ARBA" id="ARBA00022723"/>
    </source>
</evidence>
<evidence type="ECO:0000256" key="2">
    <source>
        <dbReference type="ARBA" id="ARBA00010875"/>
    </source>
</evidence>
<comment type="cofactor">
    <cofactor evidence="1">
        <name>Zn(2+)</name>
        <dbReference type="ChEBI" id="CHEBI:29105"/>
    </cofactor>
</comment>
<organism evidence="8 9">
    <name type="scientific">Candidatus Woesebacteria bacterium GW2011_GWD1_38_10</name>
    <dbReference type="NCBI Taxonomy" id="1618592"/>
    <lineage>
        <taxon>Bacteria</taxon>
        <taxon>Candidatus Woeseibacteriota</taxon>
    </lineage>
</organism>
<evidence type="ECO:0000256" key="6">
    <source>
        <dbReference type="ARBA" id="ARBA00022801"/>
    </source>
</evidence>